<comment type="caution">
    <text evidence="2">The sequence shown here is derived from an EMBL/GenBank/DDBJ whole genome shotgun (WGS) entry which is preliminary data.</text>
</comment>
<gene>
    <name evidence="2" type="ORF">GCM10023147_38200</name>
</gene>
<dbReference type="Proteomes" id="UP001500635">
    <property type="component" value="Unassembled WGS sequence"/>
</dbReference>
<evidence type="ECO:0000313" key="3">
    <source>
        <dbReference type="Proteomes" id="UP001500635"/>
    </source>
</evidence>
<evidence type="ECO:0000313" key="2">
    <source>
        <dbReference type="EMBL" id="GAA4400001.1"/>
    </source>
</evidence>
<name>A0ABP8K3L0_9ACTN</name>
<proteinExistence type="predicted"/>
<dbReference type="EMBL" id="BAABFR010000075">
    <property type="protein sequence ID" value="GAA4400001.1"/>
    <property type="molecule type" value="Genomic_DNA"/>
</dbReference>
<protein>
    <recommendedName>
        <fullName evidence="4">YbaB/EbfC DNA-binding family protein</fullName>
    </recommendedName>
</protein>
<organism evidence="2 3">
    <name type="scientific">Tsukamurella soli</name>
    <dbReference type="NCBI Taxonomy" id="644556"/>
    <lineage>
        <taxon>Bacteria</taxon>
        <taxon>Bacillati</taxon>
        <taxon>Actinomycetota</taxon>
        <taxon>Actinomycetes</taxon>
        <taxon>Mycobacteriales</taxon>
        <taxon>Tsukamurellaceae</taxon>
        <taxon>Tsukamurella</taxon>
    </lineage>
</organism>
<evidence type="ECO:0000256" key="1">
    <source>
        <dbReference type="SAM" id="MobiDB-lite"/>
    </source>
</evidence>
<sequence>MAVASSRSGGLRVRANDQGTPLEVVIEQSEMRRGADALARDIVALCREAARTAGLARRAELARAGVGGRVLGYMGLPEPAAPQDLSCPSGSSVADDADPVQSWLR</sequence>
<reference evidence="3" key="1">
    <citation type="journal article" date="2019" name="Int. J. Syst. Evol. Microbiol.">
        <title>The Global Catalogue of Microorganisms (GCM) 10K type strain sequencing project: providing services to taxonomists for standard genome sequencing and annotation.</title>
        <authorList>
            <consortium name="The Broad Institute Genomics Platform"/>
            <consortium name="The Broad Institute Genome Sequencing Center for Infectious Disease"/>
            <person name="Wu L."/>
            <person name="Ma J."/>
        </authorList>
    </citation>
    <scope>NUCLEOTIDE SEQUENCE [LARGE SCALE GENOMIC DNA]</scope>
    <source>
        <strain evidence="3">JCM 17688</strain>
    </source>
</reference>
<feature type="region of interest" description="Disordered" evidence="1">
    <location>
        <begin position="81"/>
        <end position="105"/>
    </location>
</feature>
<dbReference type="RefSeq" id="WP_344998983.1">
    <property type="nucleotide sequence ID" value="NZ_BAABFR010000075.1"/>
</dbReference>
<accession>A0ABP8K3L0</accession>
<keyword evidence="3" id="KW-1185">Reference proteome</keyword>
<evidence type="ECO:0008006" key="4">
    <source>
        <dbReference type="Google" id="ProtNLM"/>
    </source>
</evidence>